<dbReference type="GO" id="GO:0005789">
    <property type="term" value="C:endoplasmic reticulum membrane"/>
    <property type="evidence" value="ECO:0007669"/>
    <property type="project" value="InterPro"/>
</dbReference>
<evidence type="ECO:0008006" key="9">
    <source>
        <dbReference type="Google" id="ProtNLM"/>
    </source>
</evidence>
<name>A0AAV7GIX2_DENCH</name>
<feature type="transmembrane region" description="Helical" evidence="6">
    <location>
        <begin position="331"/>
        <end position="348"/>
    </location>
</feature>
<dbReference type="EMBL" id="JAGFBR010000014">
    <property type="protein sequence ID" value="KAH0455447.1"/>
    <property type="molecule type" value="Genomic_DNA"/>
</dbReference>
<feature type="compositionally biased region" description="Basic and acidic residues" evidence="5">
    <location>
        <begin position="145"/>
        <end position="159"/>
    </location>
</feature>
<evidence type="ECO:0000256" key="1">
    <source>
        <dbReference type="ARBA" id="ARBA00004141"/>
    </source>
</evidence>
<protein>
    <recommendedName>
        <fullName evidence="9">ORM1-like protein</fullName>
    </recommendedName>
</protein>
<keyword evidence="4 6" id="KW-0472">Membrane</keyword>
<evidence type="ECO:0000313" key="8">
    <source>
        <dbReference type="Proteomes" id="UP000775213"/>
    </source>
</evidence>
<accession>A0AAV7GIX2</accession>
<evidence type="ECO:0000256" key="3">
    <source>
        <dbReference type="ARBA" id="ARBA00022989"/>
    </source>
</evidence>
<dbReference type="AlphaFoldDB" id="A0AAV7GIX2"/>
<proteinExistence type="predicted"/>
<feature type="transmembrane region" description="Helical" evidence="6">
    <location>
        <begin position="406"/>
        <end position="423"/>
    </location>
</feature>
<dbReference type="Pfam" id="PF04061">
    <property type="entry name" value="ORMDL"/>
    <property type="match status" value="1"/>
</dbReference>
<keyword evidence="8" id="KW-1185">Reference proteome</keyword>
<dbReference type="Proteomes" id="UP000775213">
    <property type="component" value="Unassembled WGS sequence"/>
</dbReference>
<feature type="compositionally biased region" description="Basic and acidic residues" evidence="5">
    <location>
        <begin position="174"/>
        <end position="187"/>
    </location>
</feature>
<dbReference type="PANTHER" id="PTHR12665">
    <property type="entry name" value="ORMDL PROTEINS"/>
    <property type="match status" value="1"/>
</dbReference>
<dbReference type="InterPro" id="IPR007203">
    <property type="entry name" value="ORMDL"/>
</dbReference>
<evidence type="ECO:0000256" key="2">
    <source>
        <dbReference type="ARBA" id="ARBA00022692"/>
    </source>
</evidence>
<gene>
    <name evidence="7" type="ORF">IEQ34_015479</name>
</gene>
<comment type="caution">
    <text evidence="7">The sequence shown here is derived from an EMBL/GenBank/DDBJ whole genome shotgun (WGS) entry which is preliminary data.</text>
</comment>
<evidence type="ECO:0000313" key="7">
    <source>
        <dbReference type="EMBL" id="KAH0455447.1"/>
    </source>
</evidence>
<sequence>MQCKVQKCCGQGAHNGQWSTASYGGRPTVAAVEGGDRWRRVATGGGGLQWWPVMAEAGSKRGDDERLTVVVEGGRGGDWMACGGWPMVVKADGGGWQLKAAADNGERQWLRLLAGGGNGGALAINTKVTKKLSKDLIIRSLARSAAREREEEEERREASWNDSAGEFSGGVLGENRRGETKEERGKENQLQGMADHPWFTYSRRGPADRAVDQESDATDEYILFIFNEMPTDEHPSLEASAENSLSLPVRSELGVGLRRTSEEEEKFGCDCVGEGEEGIQMAKLYVETTPPPDLNKNTEWFMYPGVWTTYILILFFMWLLVLSVFGCTAGIAWTIVNLAHFAITYQFFHWRKGTPFAEDQGIYNNLTWWEQIDNGKQLTRNRKFLTVVPLVLYLIASHTTDYQQPMLFLNTLAVIILVVAKFPNMHKVRIFGINAGR</sequence>
<evidence type="ECO:0000256" key="6">
    <source>
        <dbReference type="SAM" id="Phobius"/>
    </source>
</evidence>
<keyword evidence="3 6" id="KW-1133">Transmembrane helix</keyword>
<organism evidence="7 8">
    <name type="scientific">Dendrobium chrysotoxum</name>
    <name type="common">Orchid</name>
    <dbReference type="NCBI Taxonomy" id="161865"/>
    <lineage>
        <taxon>Eukaryota</taxon>
        <taxon>Viridiplantae</taxon>
        <taxon>Streptophyta</taxon>
        <taxon>Embryophyta</taxon>
        <taxon>Tracheophyta</taxon>
        <taxon>Spermatophyta</taxon>
        <taxon>Magnoliopsida</taxon>
        <taxon>Liliopsida</taxon>
        <taxon>Asparagales</taxon>
        <taxon>Orchidaceae</taxon>
        <taxon>Epidendroideae</taxon>
        <taxon>Malaxideae</taxon>
        <taxon>Dendrobiinae</taxon>
        <taxon>Dendrobium</taxon>
    </lineage>
</organism>
<comment type="subcellular location">
    <subcellularLocation>
        <location evidence="1">Membrane</location>
        <topology evidence="1">Multi-pass membrane protein</topology>
    </subcellularLocation>
</comment>
<feature type="transmembrane region" description="Helical" evidence="6">
    <location>
        <begin position="300"/>
        <end position="325"/>
    </location>
</feature>
<keyword evidence="2 6" id="KW-0812">Transmembrane</keyword>
<evidence type="ECO:0000256" key="5">
    <source>
        <dbReference type="SAM" id="MobiDB-lite"/>
    </source>
</evidence>
<reference evidence="7 8" key="1">
    <citation type="journal article" date="2021" name="Hortic Res">
        <title>Chromosome-scale assembly of the Dendrobium chrysotoxum genome enhances the understanding of orchid evolution.</title>
        <authorList>
            <person name="Zhang Y."/>
            <person name="Zhang G.Q."/>
            <person name="Zhang D."/>
            <person name="Liu X.D."/>
            <person name="Xu X.Y."/>
            <person name="Sun W.H."/>
            <person name="Yu X."/>
            <person name="Zhu X."/>
            <person name="Wang Z.W."/>
            <person name="Zhao X."/>
            <person name="Zhong W.Y."/>
            <person name="Chen H."/>
            <person name="Yin W.L."/>
            <person name="Huang T."/>
            <person name="Niu S.C."/>
            <person name="Liu Z.J."/>
        </authorList>
    </citation>
    <scope>NUCLEOTIDE SEQUENCE [LARGE SCALE GENOMIC DNA]</scope>
    <source>
        <strain evidence="7">Lindl</strain>
    </source>
</reference>
<feature type="region of interest" description="Disordered" evidence="5">
    <location>
        <begin position="143"/>
        <end position="190"/>
    </location>
</feature>
<evidence type="ECO:0000256" key="4">
    <source>
        <dbReference type="ARBA" id="ARBA00023136"/>
    </source>
</evidence>